<evidence type="ECO:0000256" key="1">
    <source>
        <dbReference type="ARBA" id="ARBA00004382"/>
    </source>
</evidence>
<evidence type="ECO:0000256" key="12">
    <source>
        <dbReference type="SAM" id="Coils"/>
    </source>
</evidence>
<comment type="subcellular location">
    <subcellularLocation>
        <location evidence="1">Cell inner membrane</location>
        <topology evidence="1">Single-pass type II membrane protein</topology>
        <orientation evidence="1">Periplasmic side</orientation>
    </subcellularLocation>
</comment>
<dbReference type="Gene3D" id="3.10.50.40">
    <property type="match status" value="1"/>
</dbReference>
<evidence type="ECO:0000256" key="10">
    <source>
        <dbReference type="ARBA" id="ARBA00042775"/>
    </source>
</evidence>
<evidence type="ECO:0000256" key="13">
    <source>
        <dbReference type="SAM" id="Phobius"/>
    </source>
</evidence>
<keyword evidence="7" id="KW-0143">Chaperone</keyword>
<organism evidence="15 16">
    <name type="scientific">Atopomonas hussainii</name>
    <dbReference type="NCBI Taxonomy" id="1429083"/>
    <lineage>
        <taxon>Bacteria</taxon>
        <taxon>Pseudomonadati</taxon>
        <taxon>Pseudomonadota</taxon>
        <taxon>Gammaproteobacteria</taxon>
        <taxon>Pseudomonadales</taxon>
        <taxon>Pseudomonadaceae</taxon>
        <taxon>Atopomonas</taxon>
    </lineage>
</organism>
<evidence type="ECO:0000313" key="15">
    <source>
        <dbReference type="EMBL" id="SEL37589.1"/>
    </source>
</evidence>
<reference evidence="15 16" key="1">
    <citation type="submission" date="2016-10" db="EMBL/GenBank/DDBJ databases">
        <authorList>
            <person name="de Groot N.N."/>
        </authorList>
    </citation>
    <scope>NUCLEOTIDE SEQUENCE [LARGE SCALE GENOMIC DNA]</scope>
    <source>
        <strain evidence="15 16">JCM 19513</strain>
    </source>
</reference>
<evidence type="ECO:0000256" key="9">
    <source>
        <dbReference type="ARBA" id="ARBA00040743"/>
    </source>
</evidence>
<dbReference type="InterPro" id="IPR046357">
    <property type="entry name" value="PPIase_dom_sf"/>
</dbReference>
<feature type="transmembrane region" description="Helical" evidence="13">
    <location>
        <begin position="12"/>
        <end position="30"/>
    </location>
</feature>
<dbReference type="InterPro" id="IPR023058">
    <property type="entry name" value="PPIase_PpiC_CS"/>
</dbReference>
<evidence type="ECO:0000256" key="2">
    <source>
        <dbReference type="ARBA" id="ARBA00022475"/>
    </source>
</evidence>
<evidence type="ECO:0000256" key="5">
    <source>
        <dbReference type="ARBA" id="ARBA00022989"/>
    </source>
</evidence>
<name>A0A1H7PPP7_9GAMM</name>
<dbReference type="PROSITE" id="PS01096">
    <property type="entry name" value="PPIC_PPIASE_1"/>
    <property type="match status" value="1"/>
</dbReference>
<dbReference type="InterPro" id="IPR027304">
    <property type="entry name" value="Trigger_fact/SurA_dom_sf"/>
</dbReference>
<dbReference type="Gene3D" id="1.10.4030.10">
    <property type="entry name" value="Porin chaperone SurA, peptide-binding domain"/>
    <property type="match status" value="1"/>
</dbReference>
<dbReference type="GO" id="GO:0003755">
    <property type="term" value="F:peptidyl-prolyl cis-trans isomerase activity"/>
    <property type="evidence" value="ECO:0007669"/>
    <property type="project" value="UniProtKB-KW"/>
</dbReference>
<dbReference type="InterPro" id="IPR000297">
    <property type="entry name" value="PPIase_PpiC"/>
</dbReference>
<dbReference type="SUPFAM" id="SSF54534">
    <property type="entry name" value="FKBP-like"/>
    <property type="match status" value="1"/>
</dbReference>
<dbReference type="PANTHER" id="PTHR47529:SF1">
    <property type="entry name" value="PERIPLASMIC CHAPERONE PPID"/>
    <property type="match status" value="1"/>
</dbReference>
<keyword evidence="3" id="KW-0997">Cell inner membrane</keyword>
<dbReference type="GO" id="GO:0005886">
    <property type="term" value="C:plasma membrane"/>
    <property type="evidence" value="ECO:0007669"/>
    <property type="project" value="UniProtKB-SubCell"/>
</dbReference>
<dbReference type="RefSeq" id="WP_074868816.1">
    <property type="nucleotide sequence ID" value="NZ_FOAS01000011.1"/>
</dbReference>
<keyword evidence="4 13" id="KW-0812">Transmembrane</keyword>
<dbReference type="AlphaFoldDB" id="A0A1H7PPP7"/>
<proteinExistence type="inferred from homology"/>
<comment type="similarity">
    <text evidence="8">Belongs to the PpiD chaperone family.</text>
</comment>
<dbReference type="InterPro" id="IPR052029">
    <property type="entry name" value="PpiD_chaperone"/>
</dbReference>
<evidence type="ECO:0000256" key="8">
    <source>
        <dbReference type="ARBA" id="ARBA00038408"/>
    </source>
</evidence>
<dbReference type="EMBL" id="FOAS01000011">
    <property type="protein sequence ID" value="SEL37589.1"/>
    <property type="molecule type" value="Genomic_DNA"/>
</dbReference>
<dbReference type="STRING" id="1429083.GCA_001885685_02099"/>
<keyword evidence="2" id="KW-1003">Cell membrane</keyword>
<evidence type="ECO:0000256" key="11">
    <source>
        <dbReference type="PROSITE-ProRule" id="PRU00278"/>
    </source>
</evidence>
<dbReference type="PANTHER" id="PTHR47529">
    <property type="entry name" value="PEPTIDYL-PROLYL CIS-TRANS ISOMERASE D"/>
    <property type="match status" value="1"/>
</dbReference>
<accession>A0A1H7PPP7</accession>
<evidence type="ECO:0000313" key="16">
    <source>
        <dbReference type="Proteomes" id="UP000185766"/>
    </source>
</evidence>
<dbReference type="Proteomes" id="UP000185766">
    <property type="component" value="Unassembled WGS sequence"/>
</dbReference>
<keyword evidence="5 13" id="KW-1133">Transmembrane helix</keyword>
<dbReference type="Pfam" id="PF13624">
    <property type="entry name" value="SurA_N_3"/>
    <property type="match status" value="1"/>
</dbReference>
<keyword evidence="11 15" id="KW-0413">Isomerase</keyword>
<evidence type="ECO:0000256" key="3">
    <source>
        <dbReference type="ARBA" id="ARBA00022519"/>
    </source>
</evidence>
<protein>
    <recommendedName>
        <fullName evidence="9">Periplasmic chaperone PpiD</fullName>
    </recommendedName>
    <alternativeName>
        <fullName evidence="10">Periplasmic folding chaperone</fullName>
    </alternativeName>
</protein>
<evidence type="ECO:0000256" key="4">
    <source>
        <dbReference type="ARBA" id="ARBA00022692"/>
    </source>
</evidence>
<dbReference type="SUPFAM" id="SSF109998">
    <property type="entry name" value="Triger factor/SurA peptide-binding domain-like"/>
    <property type="match status" value="1"/>
</dbReference>
<gene>
    <name evidence="15" type="ORF">SAMN05216214_11191</name>
</gene>
<dbReference type="Pfam" id="PF00639">
    <property type="entry name" value="Rotamase"/>
    <property type="match status" value="1"/>
</dbReference>
<evidence type="ECO:0000256" key="6">
    <source>
        <dbReference type="ARBA" id="ARBA00023136"/>
    </source>
</evidence>
<sequence>MLQNIRDNSQSWISKVVIGAVVLVMALFGFDGIVNLASNSQDAAEVNGEVISKVELERAVERQRRALYQQLGNQFDESLIDDKLLREAALKGLIERSVLIQAARDGKMDLAPQALDQLILQEPAFQLEGKFNAQRFDQLISQSGMNRQSFRDSMTQDVLLNQLRLGVGASDFSTGKEVRELAALEQQKRDFALHVIKADSSAITPSDDEVKAYFEAHKAEFMSPEQVVVNYLSLNKAHYFDQVEITEEALEELYRQQIANLGEQRRAAHILVEVGELNDDQAKAKLEAVQERLNKGEDFAALAKELSDDKGSATDGGDLGYAGTGVYDPEFEKALYALGADEVSQPVRTEFGWHLIKLLGVQAAEVPTLEALRPQLEQELKNSEVEKLFVEGSRQLESFAYESSDLQQPAEELGLKVETSAAFTRNGGEGVLANPQVARAAFSQEVLEEGANSSLIELDADTVLVLRVKEHLKPKQQKLEDVSTAIADLLKQEQANEQAKAAADALLAKLEAGEAANVAWEETKAGTRMQEGVNPQVLQVVFRQAKPEAGKPVYTQAVLGSGDVVVIRVDAVTEGEVELASEEQAMFQRYLASRNGQQTFEAYRNALQSTAEVEKF</sequence>
<dbReference type="PROSITE" id="PS50198">
    <property type="entry name" value="PPIC_PPIASE_2"/>
    <property type="match status" value="1"/>
</dbReference>
<keyword evidence="6 13" id="KW-0472">Membrane</keyword>
<keyword evidence="12" id="KW-0175">Coiled coil</keyword>
<feature type="domain" description="PpiC" evidence="14">
    <location>
        <begin position="262"/>
        <end position="360"/>
    </location>
</feature>
<evidence type="ECO:0000256" key="7">
    <source>
        <dbReference type="ARBA" id="ARBA00023186"/>
    </source>
</evidence>
<keyword evidence="16" id="KW-1185">Reference proteome</keyword>
<feature type="coiled-coil region" evidence="12">
    <location>
        <begin position="489"/>
        <end position="516"/>
    </location>
</feature>
<evidence type="ECO:0000259" key="14">
    <source>
        <dbReference type="PROSITE" id="PS50198"/>
    </source>
</evidence>
<keyword evidence="11" id="KW-0697">Rotamase</keyword>